<dbReference type="InterPro" id="IPR021109">
    <property type="entry name" value="Peptidase_aspartic_dom_sf"/>
</dbReference>
<dbReference type="Pfam" id="PF13975">
    <property type="entry name" value="gag-asp_proteas"/>
    <property type="match status" value="1"/>
</dbReference>
<dbReference type="EC" id="3.4.23.-" evidence="2"/>
<keyword evidence="3" id="KW-1185">Reference proteome</keyword>
<keyword evidence="2" id="KW-0645">Protease</keyword>
<dbReference type="InterPro" id="IPR034122">
    <property type="entry name" value="Retropepsin-like_bacterial"/>
</dbReference>
<dbReference type="PROSITE" id="PS00141">
    <property type="entry name" value="ASP_PROTEASE"/>
    <property type="match status" value="1"/>
</dbReference>
<comment type="caution">
    <text evidence="2">The sequence shown here is derived from an EMBL/GenBank/DDBJ whole genome shotgun (WGS) entry which is preliminary data.</text>
</comment>
<dbReference type="NCBIfam" id="TIGR02281">
    <property type="entry name" value="clan_AA_DTGA"/>
    <property type="match status" value="1"/>
</dbReference>
<dbReference type="GO" id="GO:0004190">
    <property type="term" value="F:aspartic-type endopeptidase activity"/>
    <property type="evidence" value="ECO:0007669"/>
    <property type="project" value="InterPro"/>
</dbReference>
<organism evidence="2 3">
    <name type="scientific">Aureimonas fodinaquatilis</name>
    <dbReference type="NCBI Taxonomy" id="2565783"/>
    <lineage>
        <taxon>Bacteria</taxon>
        <taxon>Pseudomonadati</taxon>
        <taxon>Pseudomonadota</taxon>
        <taxon>Alphaproteobacteria</taxon>
        <taxon>Hyphomicrobiales</taxon>
        <taxon>Aurantimonadaceae</taxon>
        <taxon>Aureimonas</taxon>
    </lineage>
</organism>
<keyword evidence="1" id="KW-0812">Transmembrane</keyword>
<dbReference type="InterPro" id="IPR001969">
    <property type="entry name" value="Aspartic_peptidase_AS"/>
</dbReference>
<dbReference type="OrthoDB" id="7595324at2"/>
<feature type="transmembrane region" description="Helical" evidence="1">
    <location>
        <begin position="69"/>
        <end position="86"/>
    </location>
</feature>
<keyword evidence="2" id="KW-0378">Hydrolase</keyword>
<gene>
    <name evidence="2" type="ORF">FPY71_06485</name>
</gene>
<feature type="transmembrane region" description="Helical" evidence="1">
    <location>
        <begin position="37"/>
        <end position="57"/>
    </location>
</feature>
<dbReference type="CDD" id="cd05483">
    <property type="entry name" value="retropepsin_like_bacteria"/>
    <property type="match status" value="1"/>
</dbReference>
<evidence type="ECO:0000313" key="3">
    <source>
        <dbReference type="Proteomes" id="UP000324738"/>
    </source>
</evidence>
<protein>
    <submittedName>
        <fullName evidence="2">TIGR02281 family clan AA aspartic protease</fullName>
        <ecNumber evidence="2">3.4.23.-</ecNumber>
    </submittedName>
</protein>
<dbReference type="Gene3D" id="2.40.70.10">
    <property type="entry name" value="Acid Proteases"/>
    <property type="match status" value="1"/>
</dbReference>
<sequence>MRNSTILIFILAILGLAALVLVLDTDGQVAGLPADDFAQLVYLGAIGAVLGTSMLFMFRGHFAQAVRSALLWVCAFAVLIMGYTFSSEFESVGQRMLGALVPGRNVVSTVDGQQQISVARGFDRHFNVNGQVNGVDVSFLVDTGASTIAFDREMARRIGVDPDSLSYTAQVRTANGIASAALIRLDTVSIGPITRRNVNALVTDGDGIGMALLGMSFLGQLASVEFRGDRLILTD</sequence>
<proteinExistence type="predicted"/>
<dbReference type="GO" id="GO:0006508">
    <property type="term" value="P:proteolysis"/>
    <property type="evidence" value="ECO:0007669"/>
    <property type="project" value="UniProtKB-KW"/>
</dbReference>
<evidence type="ECO:0000256" key="1">
    <source>
        <dbReference type="SAM" id="Phobius"/>
    </source>
</evidence>
<dbReference type="RefSeq" id="WP_149298911.1">
    <property type="nucleotide sequence ID" value="NZ_VTWH01000002.1"/>
</dbReference>
<evidence type="ECO:0000313" key="2">
    <source>
        <dbReference type="EMBL" id="KAA0970179.1"/>
    </source>
</evidence>
<accession>A0A5B0DY94</accession>
<name>A0A5B0DY94_9HYPH</name>
<dbReference type="InterPro" id="IPR011969">
    <property type="entry name" value="Clan_AA_Asp_peptidase_C"/>
</dbReference>
<dbReference type="EMBL" id="VTWH01000002">
    <property type="protein sequence ID" value="KAA0970179.1"/>
    <property type="molecule type" value="Genomic_DNA"/>
</dbReference>
<dbReference type="AlphaFoldDB" id="A0A5B0DY94"/>
<reference evidence="2 3" key="1">
    <citation type="submission" date="2019-08" db="EMBL/GenBank/DDBJ databases">
        <title>Aureimonas fodiniaquatilis sp. nov., isolated from a coal mine wastewater.</title>
        <authorList>
            <person name="Kim W."/>
        </authorList>
    </citation>
    <scope>NUCLEOTIDE SEQUENCE [LARGE SCALE GENOMIC DNA]</scope>
    <source>
        <strain evidence="2 3">CAU 1482</strain>
    </source>
</reference>
<keyword evidence="1" id="KW-1133">Transmembrane helix</keyword>
<keyword evidence="1" id="KW-0472">Membrane</keyword>
<dbReference type="SUPFAM" id="SSF50630">
    <property type="entry name" value="Acid proteases"/>
    <property type="match status" value="1"/>
</dbReference>
<dbReference type="Proteomes" id="UP000324738">
    <property type="component" value="Unassembled WGS sequence"/>
</dbReference>